<keyword evidence="2" id="KW-1185">Reference proteome</keyword>
<evidence type="ECO:0000313" key="2">
    <source>
        <dbReference type="Proteomes" id="UP001500886"/>
    </source>
</evidence>
<name>A0ABP6GAL5_9ACTN</name>
<dbReference type="Proteomes" id="UP001500886">
    <property type="component" value="Unassembled WGS sequence"/>
</dbReference>
<sequence>MHGDGERAEPGPLVIVELVDGQQVRAEFLGRIRQPSGDWWCELRLTLWAQAQLPDQTIAAAPSSVAFRAPAARVTPIEGTDYSAVPTRRAGPPVRDRLAAELTGKWFL</sequence>
<dbReference type="RefSeq" id="WP_344436138.1">
    <property type="nucleotide sequence ID" value="NZ_BAAASL010000011.1"/>
</dbReference>
<dbReference type="EMBL" id="BAAASL010000011">
    <property type="protein sequence ID" value="GAA2718380.1"/>
    <property type="molecule type" value="Genomic_DNA"/>
</dbReference>
<comment type="caution">
    <text evidence="1">The sequence shown here is derived from an EMBL/GenBank/DDBJ whole genome shotgun (WGS) entry which is preliminary data.</text>
</comment>
<evidence type="ECO:0000313" key="1">
    <source>
        <dbReference type="EMBL" id="GAA2718380.1"/>
    </source>
</evidence>
<protein>
    <submittedName>
        <fullName evidence="1">Uncharacterized protein</fullName>
    </submittedName>
</protein>
<gene>
    <name evidence="1" type="ORF">GCM10010315_33720</name>
</gene>
<reference evidence="2" key="1">
    <citation type="journal article" date="2019" name="Int. J. Syst. Evol. Microbiol.">
        <title>The Global Catalogue of Microorganisms (GCM) 10K type strain sequencing project: providing services to taxonomists for standard genome sequencing and annotation.</title>
        <authorList>
            <consortium name="The Broad Institute Genomics Platform"/>
            <consortium name="The Broad Institute Genome Sequencing Center for Infectious Disease"/>
            <person name="Wu L."/>
            <person name="Ma J."/>
        </authorList>
    </citation>
    <scope>NUCLEOTIDE SEQUENCE [LARGE SCALE GENOMIC DNA]</scope>
    <source>
        <strain evidence="2">JCM 4542</strain>
    </source>
</reference>
<organism evidence="1 2">
    <name type="scientific">Streptomyces luteosporeus</name>
    <dbReference type="NCBI Taxonomy" id="173856"/>
    <lineage>
        <taxon>Bacteria</taxon>
        <taxon>Bacillati</taxon>
        <taxon>Actinomycetota</taxon>
        <taxon>Actinomycetes</taxon>
        <taxon>Kitasatosporales</taxon>
        <taxon>Streptomycetaceae</taxon>
        <taxon>Streptomyces</taxon>
    </lineage>
</organism>
<accession>A0ABP6GAL5</accession>
<proteinExistence type="predicted"/>